<reference evidence="1" key="1">
    <citation type="submission" date="2022-04" db="EMBL/GenBank/DDBJ databases">
        <title>A functionally conserved STORR gene fusion in Papaver species that diverged 16.8 million years ago.</title>
        <authorList>
            <person name="Catania T."/>
        </authorList>
    </citation>
    <scope>NUCLEOTIDE SEQUENCE</scope>
    <source>
        <strain evidence="1">S-188037</strain>
    </source>
</reference>
<keyword evidence="2" id="KW-1185">Reference proteome</keyword>
<dbReference type="EMBL" id="JAJJMB010005585">
    <property type="protein sequence ID" value="KAI3938115.1"/>
    <property type="molecule type" value="Genomic_DNA"/>
</dbReference>
<dbReference type="PANTHER" id="PTHR35714">
    <property type="entry name" value="OS02G0715300 PROTEIN"/>
    <property type="match status" value="1"/>
</dbReference>
<dbReference type="PANTHER" id="PTHR35714:SF1">
    <property type="entry name" value="OS02G0715300 PROTEIN"/>
    <property type="match status" value="1"/>
</dbReference>
<dbReference type="AlphaFoldDB" id="A0AAD4XRJ1"/>
<evidence type="ECO:0000313" key="2">
    <source>
        <dbReference type="Proteomes" id="UP001202328"/>
    </source>
</evidence>
<protein>
    <submittedName>
        <fullName evidence="1">Uncharacterized protein</fullName>
    </submittedName>
</protein>
<name>A0AAD4XRJ1_9MAGN</name>
<organism evidence="1 2">
    <name type="scientific">Papaver atlanticum</name>
    <dbReference type="NCBI Taxonomy" id="357466"/>
    <lineage>
        <taxon>Eukaryota</taxon>
        <taxon>Viridiplantae</taxon>
        <taxon>Streptophyta</taxon>
        <taxon>Embryophyta</taxon>
        <taxon>Tracheophyta</taxon>
        <taxon>Spermatophyta</taxon>
        <taxon>Magnoliopsida</taxon>
        <taxon>Ranunculales</taxon>
        <taxon>Papaveraceae</taxon>
        <taxon>Papaveroideae</taxon>
        <taxon>Papaver</taxon>
    </lineage>
</organism>
<evidence type="ECO:0000313" key="1">
    <source>
        <dbReference type="EMBL" id="KAI3938115.1"/>
    </source>
</evidence>
<accession>A0AAD4XRJ1</accession>
<sequence>MGSLYEGRSFQKKSYFPSMPTTTRKLGALPISRTNSKEQHEEQPSLLRRRLPSFSSLDSSTIQQPFSTVASTWALHRSKFSTASMGGYAVAGSSSIKKWWDWGWAWMLSRKPTFASDLEMDEQEYVMLGSHNKGTLRHVFCKVKSQVRRLVGSEQYVLPIGGTSKGFR</sequence>
<gene>
    <name evidence="1" type="ORF">MKW98_018671</name>
</gene>
<comment type="caution">
    <text evidence="1">The sequence shown here is derived from an EMBL/GenBank/DDBJ whole genome shotgun (WGS) entry which is preliminary data.</text>
</comment>
<proteinExistence type="predicted"/>
<dbReference type="Proteomes" id="UP001202328">
    <property type="component" value="Unassembled WGS sequence"/>
</dbReference>